<name>A0A9Q0JTI1_9MAGN</name>
<organism evidence="1 2">
    <name type="scientific">Protea cynaroides</name>
    <dbReference type="NCBI Taxonomy" id="273540"/>
    <lineage>
        <taxon>Eukaryota</taxon>
        <taxon>Viridiplantae</taxon>
        <taxon>Streptophyta</taxon>
        <taxon>Embryophyta</taxon>
        <taxon>Tracheophyta</taxon>
        <taxon>Spermatophyta</taxon>
        <taxon>Magnoliopsida</taxon>
        <taxon>Proteales</taxon>
        <taxon>Proteaceae</taxon>
        <taxon>Protea</taxon>
    </lineage>
</organism>
<comment type="caution">
    <text evidence="1">The sequence shown here is derived from an EMBL/GenBank/DDBJ whole genome shotgun (WGS) entry which is preliminary data.</text>
</comment>
<gene>
    <name evidence="1" type="ORF">NE237_014266</name>
</gene>
<dbReference type="AlphaFoldDB" id="A0A9Q0JTI1"/>
<protein>
    <submittedName>
        <fullName evidence="1">Uncharacterized protein</fullName>
    </submittedName>
</protein>
<sequence>MSELGWVCCSFYWELREWLELHLGRERERGRDEQCVRGGHWKSAAVYGVAVAGARASSFDL</sequence>
<keyword evidence="2" id="KW-1185">Reference proteome</keyword>
<reference evidence="1" key="1">
    <citation type="journal article" date="2023" name="Plant J.">
        <title>The genome of the king protea, Protea cynaroides.</title>
        <authorList>
            <person name="Chang J."/>
            <person name="Duong T.A."/>
            <person name="Schoeman C."/>
            <person name="Ma X."/>
            <person name="Roodt D."/>
            <person name="Barker N."/>
            <person name="Li Z."/>
            <person name="Van de Peer Y."/>
            <person name="Mizrachi E."/>
        </authorList>
    </citation>
    <scope>NUCLEOTIDE SEQUENCE</scope>
    <source>
        <tissue evidence="1">Young leaves</tissue>
    </source>
</reference>
<proteinExistence type="predicted"/>
<accession>A0A9Q0JTI1</accession>
<dbReference type="Proteomes" id="UP001141806">
    <property type="component" value="Unassembled WGS sequence"/>
</dbReference>
<dbReference type="EMBL" id="JAMYWD010000780">
    <property type="protein sequence ID" value="KAJ4947959.1"/>
    <property type="molecule type" value="Genomic_DNA"/>
</dbReference>
<evidence type="ECO:0000313" key="1">
    <source>
        <dbReference type="EMBL" id="KAJ4947959.1"/>
    </source>
</evidence>
<evidence type="ECO:0000313" key="2">
    <source>
        <dbReference type="Proteomes" id="UP001141806"/>
    </source>
</evidence>